<name>A0AB40CU80_DIOCR</name>
<dbReference type="PROSITE" id="PS51775">
    <property type="entry name" value="GTD_BINDING"/>
    <property type="match status" value="1"/>
</dbReference>
<reference evidence="9" key="1">
    <citation type="submission" date="2025-08" db="UniProtKB">
        <authorList>
            <consortium name="RefSeq"/>
        </authorList>
    </citation>
    <scope>IDENTIFICATION</scope>
</reference>
<dbReference type="GeneID" id="120278921"/>
<keyword evidence="5" id="KW-0175">Coiled coil</keyword>
<evidence type="ECO:0000259" key="7">
    <source>
        <dbReference type="PROSITE" id="PS51775"/>
    </source>
</evidence>
<evidence type="ECO:0000313" key="9">
    <source>
        <dbReference type="RefSeq" id="XP_039141599.1"/>
    </source>
</evidence>
<feature type="domain" description="GTD-binding" evidence="7">
    <location>
        <begin position="4"/>
        <end position="102"/>
    </location>
</feature>
<feature type="compositionally biased region" description="Polar residues" evidence="6">
    <location>
        <begin position="278"/>
        <end position="289"/>
    </location>
</feature>
<dbReference type="PANTHER" id="PTHR31422:SF1">
    <property type="entry name" value="GTD-BINDING DOMAIN-CONTAINING PROTEIN"/>
    <property type="match status" value="1"/>
</dbReference>
<dbReference type="Proteomes" id="UP001515500">
    <property type="component" value="Chromosome 16"/>
</dbReference>
<keyword evidence="2" id="KW-0812">Transmembrane</keyword>
<organism evidence="8 9">
    <name type="scientific">Dioscorea cayennensis subsp. rotundata</name>
    <name type="common">White Guinea yam</name>
    <name type="synonym">Dioscorea rotundata</name>
    <dbReference type="NCBI Taxonomy" id="55577"/>
    <lineage>
        <taxon>Eukaryota</taxon>
        <taxon>Viridiplantae</taxon>
        <taxon>Streptophyta</taxon>
        <taxon>Embryophyta</taxon>
        <taxon>Tracheophyta</taxon>
        <taxon>Spermatophyta</taxon>
        <taxon>Magnoliopsida</taxon>
        <taxon>Liliopsida</taxon>
        <taxon>Dioscoreales</taxon>
        <taxon>Dioscoreaceae</taxon>
        <taxon>Dioscorea</taxon>
    </lineage>
</organism>
<dbReference type="AlphaFoldDB" id="A0AB40CU80"/>
<evidence type="ECO:0000256" key="5">
    <source>
        <dbReference type="SAM" id="Coils"/>
    </source>
</evidence>
<dbReference type="RefSeq" id="XP_039141599.1">
    <property type="nucleotide sequence ID" value="XM_039285665.1"/>
</dbReference>
<evidence type="ECO:0000256" key="1">
    <source>
        <dbReference type="ARBA" id="ARBA00004370"/>
    </source>
</evidence>
<keyword evidence="8" id="KW-1185">Reference proteome</keyword>
<feature type="coiled-coil region" evidence="5">
    <location>
        <begin position="20"/>
        <end position="104"/>
    </location>
</feature>
<feature type="region of interest" description="Disordered" evidence="6">
    <location>
        <begin position="274"/>
        <end position="293"/>
    </location>
</feature>
<evidence type="ECO:0000256" key="2">
    <source>
        <dbReference type="ARBA" id="ARBA00022692"/>
    </source>
</evidence>
<evidence type="ECO:0000256" key="6">
    <source>
        <dbReference type="SAM" id="MobiDB-lite"/>
    </source>
</evidence>
<dbReference type="GO" id="GO:0080115">
    <property type="term" value="F:myosin XI tail binding"/>
    <property type="evidence" value="ECO:0007669"/>
    <property type="project" value="UniProtKB-ARBA"/>
</dbReference>
<protein>
    <submittedName>
        <fullName evidence="9">Uncharacterized protein LOC120278921</fullName>
    </submittedName>
</protein>
<gene>
    <name evidence="9" type="primary">LOC120278921</name>
</gene>
<evidence type="ECO:0000256" key="3">
    <source>
        <dbReference type="ARBA" id="ARBA00022989"/>
    </source>
</evidence>
<evidence type="ECO:0000313" key="8">
    <source>
        <dbReference type="Proteomes" id="UP001515500"/>
    </source>
</evidence>
<proteinExistence type="predicted"/>
<accession>A0AB40CU80</accession>
<sequence>MDEGDVRVLKEALCKQCLLLKKLYIELEEEREASATAADEALSMILRLQVEKSEEKMEAVQYKKLTEEKMRHNEESMAILEEIIHQQETEITSLKHQVQVLKQRLLSAGVNDGDLGLCSPSTLKLNTFLNETGFRGSFRRNVSLPSIRLEQIFSEMDIVGKDRFPFHKGESICMAISDCKSQLIKNSEEHQRQCEDYKSLIKECTYQKFDSCTGVKELLSNESMSANDTFRSGGMSFGETRTNFSAKGVSSSPPPAENHEAIVESGMLVHSYRKTESNRNGNQLVSGQGISEAPESHTGHAYCEYYKRLSHEAEFEVKDKDVLSVSIPQEAKDCCLKGQDLLNRSFIYRDHAYKTRKTASITCHCNPVHSKIEIAPCKTEIDELKQWLLHLENDGRTPKMDAPKRDNDQVKLLKEIQEQLNTIQLHIKNFLSRKQPQRQQDDSVYISLMEAMLYFSI</sequence>
<dbReference type="Pfam" id="PF04576">
    <property type="entry name" value="Zein-binding"/>
    <property type="match status" value="1"/>
</dbReference>
<dbReference type="PANTHER" id="PTHR31422">
    <property type="entry name" value="BNAANNG28530D PROTEIN"/>
    <property type="match status" value="1"/>
</dbReference>
<dbReference type="GO" id="GO:0016020">
    <property type="term" value="C:membrane"/>
    <property type="evidence" value="ECO:0007669"/>
    <property type="project" value="UniProtKB-SubCell"/>
</dbReference>
<dbReference type="InterPro" id="IPR007656">
    <property type="entry name" value="GTD-bd"/>
</dbReference>
<comment type="subcellular location">
    <subcellularLocation>
        <location evidence="1">Membrane</location>
    </subcellularLocation>
</comment>
<evidence type="ECO:0000256" key="4">
    <source>
        <dbReference type="ARBA" id="ARBA00023136"/>
    </source>
</evidence>
<keyword evidence="3" id="KW-1133">Transmembrane helix</keyword>
<keyword evidence="4" id="KW-0472">Membrane</keyword>